<evidence type="ECO:0000256" key="1">
    <source>
        <dbReference type="SAM" id="Phobius"/>
    </source>
</evidence>
<keyword evidence="3" id="KW-1185">Reference proteome</keyword>
<keyword evidence="1" id="KW-0472">Membrane</keyword>
<feature type="transmembrane region" description="Helical" evidence="1">
    <location>
        <begin position="38"/>
        <end position="56"/>
    </location>
</feature>
<accession>A0A1Y1VL55</accession>
<sequence>MNIKEKRKKEKYFFLYSLLNVELHFFVLPFYQYITEKFLYYFIIVITILIIIKKGLYNSHEIIINNECFSFFERISIINCNNLIKDQYTIKYNNNKNDILNNFLHINDLEKICNEKYIYRKCQSLFWDNNRIFTLGLNSLYSDVNNFFECSLLNDQFFNDYYGFTENGHYPYRLPIKV</sequence>
<dbReference type="AlphaFoldDB" id="A0A1Y1VL55"/>
<keyword evidence="1" id="KW-0812">Transmembrane</keyword>
<feature type="transmembrane region" description="Helical" evidence="1">
    <location>
        <begin position="12"/>
        <end position="32"/>
    </location>
</feature>
<protein>
    <submittedName>
        <fullName evidence="2">Uncharacterized protein</fullName>
    </submittedName>
</protein>
<reference evidence="2 3" key="2">
    <citation type="submission" date="2016-08" db="EMBL/GenBank/DDBJ databases">
        <title>Pervasive Adenine N6-methylation of Active Genes in Fungi.</title>
        <authorList>
            <consortium name="DOE Joint Genome Institute"/>
            <person name="Mondo S.J."/>
            <person name="Dannebaum R.O."/>
            <person name="Kuo R.C."/>
            <person name="Labutti K."/>
            <person name="Haridas S."/>
            <person name="Kuo A."/>
            <person name="Salamov A."/>
            <person name="Ahrendt S.R."/>
            <person name="Lipzen A."/>
            <person name="Sullivan W."/>
            <person name="Andreopoulos W.B."/>
            <person name="Clum A."/>
            <person name="Lindquist E."/>
            <person name="Daum C."/>
            <person name="Ramamoorthy G.K."/>
            <person name="Gryganskyi A."/>
            <person name="Culley D."/>
            <person name="Magnuson J.K."/>
            <person name="James T.Y."/>
            <person name="O'Malley M.A."/>
            <person name="Stajich J.E."/>
            <person name="Spatafora J.W."/>
            <person name="Visel A."/>
            <person name="Grigoriev I.V."/>
        </authorList>
    </citation>
    <scope>NUCLEOTIDE SEQUENCE [LARGE SCALE GENOMIC DNA]</scope>
    <source>
        <strain evidence="3">finn</strain>
    </source>
</reference>
<proteinExistence type="predicted"/>
<dbReference type="EMBL" id="MCFH01000003">
    <property type="protein sequence ID" value="ORX59181.1"/>
    <property type="molecule type" value="Genomic_DNA"/>
</dbReference>
<gene>
    <name evidence="2" type="ORF">BCR36DRAFT_453612</name>
</gene>
<keyword evidence="1" id="KW-1133">Transmembrane helix</keyword>
<reference evidence="2 3" key="1">
    <citation type="submission" date="2016-08" db="EMBL/GenBank/DDBJ databases">
        <title>Genomes of anaerobic fungi encode conserved fungal cellulosomes for biomass hydrolysis.</title>
        <authorList>
            <consortium name="DOE Joint Genome Institute"/>
            <person name="Haitjema C.H."/>
            <person name="Gilmore S.P."/>
            <person name="Henske J.K."/>
            <person name="Solomon K.V."/>
            <person name="De Groot R."/>
            <person name="Kuo A."/>
            <person name="Mondo S.J."/>
            <person name="Salamov A.A."/>
            <person name="Labutti K."/>
            <person name="Zhao Z."/>
            <person name="Chiniquy J."/>
            <person name="Barry K."/>
            <person name="Brewer H.M."/>
            <person name="Purvine S.O."/>
            <person name="Wright A.T."/>
            <person name="Boxma B."/>
            <person name="Van Alen T."/>
            <person name="Hackstein J.H."/>
            <person name="Baker S.E."/>
            <person name="Grigoriev I.V."/>
            <person name="O'Malley M.A."/>
        </authorList>
    </citation>
    <scope>NUCLEOTIDE SEQUENCE [LARGE SCALE GENOMIC DNA]</scope>
    <source>
        <strain evidence="3">finn</strain>
    </source>
</reference>
<name>A0A1Y1VL55_9FUNG</name>
<organism evidence="2 3">
    <name type="scientific">Piromyces finnis</name>
    <dbReference type="NCBI Taxonomy" id="1754191"/>
    <lineage>
        <taxon>Eukaryota</taxon>
        <taxon>Fungi</taxon>
        <taxon>Fungi incertae sedis</taxon>
        <taxon>Chytridiomycota</taxon>
        <taxon>Chytridiomycota incertae sedis</taxon>
        <taxon>Neocallimastigomycetes</taxon>
        <taxon>Neocallimastigales</taxon>
        <taxon>Neocallimastigaceae</taxon>
        <taxon>Piromyces</taxon>
    </lineage>
</organism>
<dbReference type="Proteomes" id="UP000193719">
    <property type="component" value="Unassembled WGS sequence"/>
</dbReference>
<comment type="caution">
    <text evidence="2">The sequence shown here is derived from an EMBL/GenBank/DDBJ whole genome shotgun (WGS) entry which is preliminary data.</text>
</comment>
<evidence type="ECO:0000313" key="3">
    <source>
        <dbReference type="Proteomes" id="UP000193719"/>
    </source>
</evidence>
<evidence type="ECO:0000313" key="2">
    <source>
        <dbReference type="EMBL" id="ORX59181.1"/>
    </source>
</evidence>